<sequence length="55" mass="5977">PPATPHGQGGSENGWMDGLLVAGLEHRLLHTLFCDHASLLDNATFCPQYTVFSRP</sequence>
<organism evidence="1">
    <name type="scientific">Nothobranchius pienaari</name>
    <dbReference type="NCBI Taxonomy" id="704102"/>
    <lineage>
        <taxon>Eukaryota</taxon>
        <taxon>Metazoa</taxon>
        <taxon>Chordata</taxon>
        <taxon>Craniata</taxon>
        <taxon>Vertebrata</taxon>
        <taxon>Euteleostomi</taxon>
        <taxon>Actinopterygii</taxon>
        <taxon>Neopterygii</taxon>
        <taxon>Teleostei</taxon>
        <taxon>Neoteleostei</taxon>
        <taxon>Acanthomorphata</taxon>
        <taxon>Ovalentaria</taxon>
        <taxon>Atherinomorphae</taxon>
        <taxon>Cyprinodontiformes</taxon>
        <taxon>Nothobranchiidae</taxon>
        <taxon>Nothobranchius</taxon>
    </lineage>
</organism>
<accession>A0A1A8MCF4</accession>
<evidence type="ECO:0000313" key="1">
    <source>
        <dbReference type="EMBL" id="SBR54236.1"/>
    </source>
</evidence>
<feature type="non-terminal residue" evidence="1">
    <location>
        <position position="1"/>
    </location>
</feature>
<dbReference type="AlphaFoldDB" id="A0A1A8MCF4"/>
<gene>
    <name evidence="1" type="primary">Nfu_g_1_019264</name>
</gene>
<reference evidence="1" key="2">
    <citation type="submission" date="2016-06" db="EMBL/GenBank/DDBJ databases">
        <title>The genome of a short-lived fish provides insights into sex chromosome evolution and the genetic control of aging.</title>
        <authorList>
            <person name="Reichwald K."/>
            <person name="Felder M."/>
            <person name="Petzold A."/>
            <person name="Koch P."/>
            <person name="Groth M."/>
            <person name="Platzer M."/>
        </authorList>
    </citation>
    <scope>NUCLEOTIDE SEQUENCE</scope>
    <source>
        <tissue evidence="1">Brain</tissue>
    </source>
</reference>
<reference evidence="1" key="1">
    <citation type="submission" date="2016-05" db="EMBL/GenBank/DDBJ databases">
        <authorList>
            <person name="Lavstsen T."/>
            <person name="Jespersen J.S."/>
        </authorList>
    </citation>
    <scope>NUCLEOTIDE SEQUENCE</scope>
    <source>
        <tissue evidence="1">Brain</tissue>
    </source>
</reference>
<proteinExistence type="predicted"/>
<dbReference type="EMBL" id="HAEF01013077">
    <property type="protein sequence ID" value="SBR54236.1"/>
    <property type="molecule type" value="Transcribed_RNA"/>
</dbReference>
<name>A0A1A8MCF4_9TELE</name>
<feature type="non-terminal residue" evidence="1">
    <location>
        <position position="55"/>
    </location>
</feature>
<protein>
    <submittedName>
        <fullName evidence="1">Uncharacterized protein</fullName>
    </submittedName>
</protein>